<sequence length="98" mass="11492">MRLMVKKKTDKLKRENKLSYRQNFYKGQKAQRGKPIYYDEVKERISVMLTPASINILNIVAEAEDLSRSEYLERLLRKIGSAKQLIKQILPQHSDGEI</sequence>
<reference evidence="2" key="1">
    <citation type="journal article" date="2013" name="Proc. Natl. Acad. Sci. U.S.A.">
        <title>Improving the coverage of the cyanobacterial phylum using diversity-driven genome sequencing.</title>
        <authorList>
            <person name="Shih P.M."/>
            <person name="Wu D."/>
            <person name="Latifi A."/>
            <person name="Axen S.D."/>
            <person name="Fewer D.P."/>
            <person name="Talla E."/>
            <person name="Calteau A."/>
            <person name="Cai F."/>
            <person name="Tandeau de Marsac N."/>
            <person name="Rippka R."/>
            <person name="Herdman M."/>
            <person name="Sivonen K."/>
            <person name="Coursin T."/>
            <person name="Laurent T."/>
            <person name="Goodwin L."/>
            <person name="Nolan M."/>
            <person name="Davenport K.W."/>
            <person name="Han C.S."/>
            <person name="Rubin E.M."/>
            <person name="Eisen J.A."/>
            <person name="Woyke T."/>
            <person name="Gugger M."/>
            <person name="Kerfeld C.A."/>
        </authorList>
    </citation>
    <scope>NUCLEOTIDE SEQUENCE [LARGE SCALE GENOMIC DNA]</scope>
    <source>
        <strain evidence="2">ATCC 27899 / PCC 7122</strain>
    </source>
</reference>
<protein>
    <submittedName>
        <fullName evidence="1">Uncharacterized protein</fullName>
    </submittedName>
</protein>
<name>K9ZRN3_ANACC</name>
<dbReference type="PATRIC" id="fig|272123.3.peg.6699"/>
<evidence type="ECO:0000313" key="2">
    <source>
        <dbReference type="Proteomes" id="UP000010474"/>
    </source>
</evidence>
<keyword evidence="2" id="KW-1185">Reference proteome</keyword>
<evidence type="ECO:0000313" key="1">
    <source>
        <dbReference type="EMBL" id="AFZ61429.1"/>
    </source>
</evidence>
<gene>
    <name evidence="1" type="ordered locus">Anacy_6160</name>
</gene>
<dbReference type="Proteomes" id="UP000010474">
    <property type="component" value="Plasmid pANACY.05"/>
</dbReference>
<keyword evidence="1" id="KW-0614">Plasmid</keyword>
<dbReference type="EMBL" id="CP003664">
    <property type="protein sequence ID" value="AFZ61429.1"/>
    <property type="molecule type" value="Genomic_DNA"/>
</dbReference>
<organism evidence="1 2">
    <name type="scientific">Anabaena cylindrica (strain ATCC 27899 / PCC 7122)</name>
    <dbReference type="NCBI Taxonomy" id="272123"/>
    <lineage>
        <taxon>Bacteria</taxon>
        <taxon>Bacillati</taxon>
        <taxon>Cyanobacteriota</taxon>
        <taxon>Cyanophyceae</taxon>
        <taxon>Nostocales</taxon>
        <taxon>Nostocaceae</taxon>
        <taxon>Anabaena</taxon>
    </lineage>
</organism>
<dbReference type="HOGENOM" id="CLU_2327738_0_0_3"/>
<dbReference type="KEGG" id="acy:Anacy_6160"/>
<dbReference type="AlphaFoldDB" id="K9ZRN3"/>
<proteinExistence type="predicted"/>
<geneLocation type="plasmid" evidence="1 2">
    <name>pANACY.05</name>
</geneLocation>
<accession>K9ZRN3</accession>